<dbReference type="Pfam" id="PF12733">
    <property type="entry name" value="Cadherin-like"/>
    <property type="match status" value="9"/>
</dbReference>
<dbReference type="SUPFAM" id="SSF63825">
    <property type="entry name" value="YWTD domain"/>
    <property type="match status" value="1"/>
</dbReference>
<sequence>MQKTFPSRVNISGMLYHIKCTLLLVAFLLLAISQTLAKPPKSVHKKIKNTARTNTASAAPTISYSGPQNYVTNRPITPLVPTSTGVAPFGFSTTRVQVGSGFTRPMGLTVDAQGNIYVTDNTAAPGNGMVKKILADGSSTVTIATGLVGPRGLTLSDDGNIAVADMGGHSIKKVLLSNGSIQVVSSNLANPVSVSYDGSWAYIADLTYSDILYADGSALPMNGVTNPTFIVVKDKYQYIAANDGIHSFSTFEVGRVVGKDIVGPLSLAADFQDNIYVYDHVNKALKLFPADGSAAKVLASDFGASPAGYAPGGVAIDYAGNVYVADTYNNRVDKIVPVGGYFLSPASLPPGLHFDSNTGIISGTPIGGDYAPQVYTITAYNSTGSTSTTVTIGESYDRAQLRSVTPSKGSSTLTPSFRFPDTTRNYRITVPYIDSVISFTPIASSSGSTIKVNGIAVASGNASAGIPLIAGRNDITVTCDNGTWSNTYIFRVSRAPALASLTPDEGFLTPGFNKDIFSYRYNVPNLAGSTRLKPVVSDTSQRIKVNGVAVASGSFSASIPLDVGNNIINTEVTSRDGSVSTIYSTTVSRAPLPPTVSYAGPQTFFTGTAISPLTPNTSGGANFAFSSIPIPYNIQGKALAIDTGGNLYYNNTQTNNIDKLPPGGNIPVTIATNFPAVAITVDLAGNVYVANSTQVSRIAAGGGAPVLIATGLSSITGMAIDRTGSLYLISSTSQSIIKIPAGGGAQTLIATGKQPIYITKDNDDTLYILANNGDIVKYYPVTTKMQTIPAAEGYTAVTAIAVDASYNIFLRLGANISMLRPGASYPSSVLNPVLTSGKLYIATDNKDNLYINGNNGLQKIPLFGGYLIRPILPDGLSMDKNTGIISGNATVGSPATDYTVTSFNPGGSASAVVNIKVVSTIASLSALKINKGLLNFVSQTSVYNITVPNSVSAITLTPTATDSTANILVNGSPVFSGKVSPAVPLSVGNNTVTVKVTAPDGVTTRTYTLNITRLASPAINYSSPHLYTTNTAIAPLTPSSSNIGALGFSNTDPAVVYSGKAVDVRTDFAGNVYFAGITSTTPAAPTGIFKINASSGVIDTVAKNFGDGGNHINYDFTIDPAGNIYVLQLSANNVLKIPAGGGARVNIPVTSPIAITTDPKGNIYVINNISKLYKIPVNGTSPILVTTPATTLFGGLAADALGNIYLATQIGLVKILPDGSAQTVLTGFTVSNLTLDNAGNLYINDVSNRVLKMLPAAGGAAVSLMSNFSSISKATISPTGEFYYINGSLNGVQKLITTGGYFIKPTLPNGLNFNVNTGTISGTPTTPLPLTNYIVNAYLGGDSNPDTVGIKIGTNNPFLSGLQLSKGTLNPVFTPAVTGYTATVSYADSLITVTPSATDSVASVKVNDVAVNSGHTSPGIHLNLGPNTISTVVTSSDGTVSKTYTTTVTRLDFPPPLASLTVSDGTLSPAFADSTMHYNVTVPNATTNLTVTPTAKDAGAVITVNGISVASGTASAAIPLNNGANTVTVSVSQAGHPAANYIISVLRISSNASLGGLSISTGTVLTPTSVAGVTNFNTSVDYGATSVTVTPTTADANATVTVNGVSVSSGTPSGAINLNATGSTVINILVTSQNGNTRPYTITVSKNGSSNAALKGLTLSSGTILNAAPVAGISHYTTSVAPDAISIALKPVAADSNAVITLNGTIVPSGTLSQPVALNASGATTINLLVTAQDGVTTRTYSVTVNKTGSSNANCAIALSPATALNKVVGTDDNFTATVGLLTDTVLVRTYAADANASVLVNGVTVSNGSSGTPVLLNKVGPTVVNVLVTAQDGVTKKNYSITITKVPKGYAYLKILQIGSLNLNPLRDTSVFNYITTTPSNQVSVTARPADVKATVSVTGVLVYNGRETSFSGTPTAPFWYVPIHELFNAGTFTFTIKVTAADGVTTKTYTVVLTNSLSLGFTNSFAASQVTGNGEVNVHQALSPNGDGIDDYLTVDGIGAHPDNTLYIMDVNGKLLATRKQYDNVTHVFDGHADNNTLQKPGTYYYVLKYKDGGQEKTKTGFIILRY</sequence>
<name>A0A494VLR8_9SPHI</name>
<feature type="domain" description="Cadherin-like beta-sandwich-like" evidence="1">
    <location>
        <begin position="1674"/>
        <end position="1747"/>
    </location>
</feature>
<dbReference type="InterPro" id="IPR026341">
    <property type="entry name" value="T9SS_type_B"/>
</dbReference>
<reference evidence="2 3" key="1">
    <citation type="submission" date="2018-10" db="EMBL/GenBank/DDBJ databases">
        <title>Genome sequencing of Mucilaginibacter sp. HYN0043.</title>
        <authorList>
            <person name="Kim M."/>
            <person name="Yi H."/>
        </authorList>
    </citation>
    <scope>NUCLEOTIDE SEQUENCE [LARGE SCALE GENOMIC DNA]</scope>
    <source>
        <strain evidence="2 3">HYN0043</strain>
    </source>
</reference>
<feature type="domain" description="Cadherin-like beta-sandwich-like" evidence="1">
    <location>
        <begin position="1572"/>
        <end position="1646"/>
    </location>
</feature>
<dbReference type="SUPFAM" id="SSF49313">
    <property type="entry name" value="Cadherin-like"/>
    <property type="match status" value="1"/>
</dbReference>
<dbReference type="SUPFAM" id="SSF63829">
    <property type="entry name" value="Calcium-dependent phosphotriesterase"/>
    <property type="match status" value="1"/>
</dbReference>
<feature type="domain" description="Cadherin-like beta-sandwich-like" evidence="1">
    <location>
        <begin position="1368"/>
        <end position="1450"/>
    </location>
</feature>
<organism evidence="2 3">
    <name type="scientific">Mucilaginibacter celer</name>
    <dbReference type="NCBI Taxonomy" id="2305508"/>
    <lineage>
        <taxon>Bacteria</taxon>
        <taxon>Pseudomonadati</taxon>
        <taxon>Bacteroidota</taxon>
        <taxon>Sphingobacteriia</taxon>
        <taxon>Sphingobacteriales</taxon>
        <taxon>Sphingobacteriaceae</taxon>
        <taxon>Mucilaginibacter</taxon>
    </lineage>
</organism>
<dbReference type="Pfam" id="PF13585">
    <property type="entry name" value="CHU_C"/>
    <property type="match status" value="1"/>
</dbReference>
<dbReference type="InterPro" id="IPR050952">
    <property type="entry name" value="TRIM-NHL_E3_ligases"/>
</dbReference>
<dbReference type="OrthoDB" id="355609at2"/>
<dbReference type="Pfam" id="PF05345">
    <property type="entry name" value="He_PIG"/>
    <property type="match status" value="3"/>
</dbReference>
<dbReference type="NCBIfam" id="TIGR04131">
    <property type="entry name" value="Bac_Flav_CTERM"/>
    <property type="match status" value="1"/>
</dbReference>
<dbReference type="Gene3D" id="2.120.10.30">
    <property type="entry name" value="TolB, C-terminal domain"/>
    <property type="match status" value="3"/>
</dbReference>
<dbReference type="CDD" id="cd05819">
    <property type="entry name" value="NHL"/>
    <property type="match status" value="1"/>
</dbReference>
<dbReference type="Proteomes" id="UP000270046">
    <property type="component" value="Chromosome"/>
</dbReference>
<dbReference type="EMBL" id="CP032869">
    <property type="protein sequence ID" value="AYL94551.1"/>
    <property type="molecule type" value="Genomic_DNA"/>
</dbReference>
<dbReference type="SUPFAM" id="SSF101898">
    <property type="entry name" value="NHL repeat"/>
    <property type="match status" value="1"/>
</dbReference>
<dbReference type="InterPro" id="IPR015919">
    <property type="entry name" value="Cadherin-like_sf"/>
</dbReference>
<dbReference type="InterPro" id="IPR013783">
    <property type="entry name" value="Ig-like_fold"/>
</dbReference>
<dbReference type="GO" id="GO:0008270">
    <property type="term" value="F:zinc ion binding"/>
    <property type="evidence" value="ECO:0007669"/>
    <property type="project" value="UniProtKB-KW"/>
</dbReference>
<feature type="domain" description="Cadherin-like beta-sandwich-like" evidence="1">
    <location>
        <begin position="1775"/>
        <end position="1846"/>
    </location>
</feature>
<dbReference type="PANTHER" id="PTHR24104:SF25">
    <property type="entry name" value="PROTEIN LIN-41"/>
    <property type="match status" value="1"/>
</dbReference>
<proteinExistence type="predicted"/>
<dbReference type="KEGG" id="muh:HYN43_004200"/>
<feature type="domain" description="Cadherin-like beta-sandwich-like" evidence="1">
    <location>
        <begin position="1880"/>
        <end position="1955"/>
    </location>
</feature>
<evidence type="ECO:0000313" key="3">
    <source>
        <dbReference type="Proteomes" id="UP000270046"/>
    </source>
</evidence>
<dbReference type="Gene3D" id="2.60.40.10">
    <property type="entry name" value="Immunoglobulins"/>
    <property type="match status" value="1"/>
</dbReference>
<dbReference type="PANTHER" id="PTHR24104">
    <property type="entry name" value="E3 UBIQUITIN-PROTEIN LIGASE NHLRC1-RELATED"/>
    <property type="match status" value="1"/>
</dbReference>
<feature type="domain" description="Cadherin-like beta-sandwich-like" evidence="1">
    <location>
        <begin position="509"/>
        <end position="589"/>
    </location>
</feature>
<keyword evidence="3" id="KW-1185">Reference proteome</keyword>
<protein>
    <recommendedName>
        <fullName evidence="1">Cadherin-like beta-sandwich-like domain-containing protein</fullName>
    </recommendedName>
</protein>
<dbReference type="Gene3D" id="2.40.10.500">
    <property type="match status" value="1"/>
</dbReference>
<gene>
    <name evidence="2" type="ORF">HYN43_004200</name>
</gene>
<dbReference type="GO" id="GO:0016020">
    <property type="term" value="C:membrane"/>
    <property type="evidence" value="ECO:0007669"/>
    <property type="project" value="InterPro"/>
</dbReference>
<dbReference type="InterPro" id="IPR025883">
    <property type="entry name" value="Cadherin-like_domain"/>
</dbReference>
<feature type="domain" description="Cadherin-like beta-sandwich-like" evidence="1">
    <location>
        <begin position="1457"/>
        <end position="1547"/>
    </location>
</feature>
<feature type="domain" description="Cadherin-like beta-sandwich-like" evidence="1">
    <location>
        <begin position="412"/>
        <end position="494"/>
    </location>
</feature>
<evidence type="ECO:0000313" key="2">
    <source>
        <dbReference type="EMBL" id="AYL94551.1"/>
    </source>
</evidence>
<dbReference type="GO" id="GO:0005509">
    <property type="term" value="F:calcium ion binding"/>
    <property type="evidence" value="ECO:0007669"/>
    <property type="project" value="InterPro"/>
</dbReference>
<dbReference type="InterPro" id="IPR011042">
    <property type="entry name" value="6-blade_b-propeller_TolB-like"/>
</dbReference>
<feature type="domain" description="Cadherin-like beta-sandwich-like" evidence="1">
    <location>
        <begin position="924"/>
        <end position="1013"/>
    </location>
</feature>
<evidence type="ECO:0000259" key="1">
    <source>
        <dbReference type="Pfam" id="PF12733"/>
    </source>
</evidence>
<accession>A0A494VLR8</accession>